<keyword evidence="3 4" id="KW-0732">Signal</keyword>
<name>A0A5D4R245_9BACI</name>
<evidence type="ECO:0000313" key="6">
    <source>
        <dbReference type="Proteomes" id="UP000322139"/>
    </source>
</evidence>
<reference evidence="5 6" key="1">
    <citation type="submission" date="2019-08" db="EMBL/GenBank/DDBJ databases">
        <title>Bacillus genomes from the desert of Cuatro Cienegas, Coahuila.</title>
        <authorList>
            <person name="Olmedo-Alvarez G."/>
        </authorList>
    </citation>
    <scope>NUCLEOTIDE SEQUENCE [LARGE SCALE GENOMIC DNA]</scope>
    <source>
        <strain evidence="5 6">CH446_14T</strain>
    </source>
</reference>
<dbReference type="GO" id="GO:0055052">
    <property type="term" value="C:ATP-binding cassette (ABC) transporter complex, substrate-binding subunit-containing"/>
    <property type="evidence" value="ECO:0007669"/>
    <property type="project" value="TreeGrafter"/>
</dbReference>
<dbReference type="Proteomes" id="UP000322139">
    <property type="component" value="Unassembled WGS sequence"/>
</dbReference>
<feature type="signal peptide" evidence="4">
    <location>
        <begin position="1"/>
        <end position="19"/>
    </location>
</feature>
<protein>
    <submittedName>
        <fullName evidence="5">Extracellular solute-binding protein</fullName>
    </submittedName>
</protein>
<gene>
    <name evidence="5" type="ORF">FZD51_20445</name>
</gene>
<dbReference type="EMBL" id="VTER01000011">
    <property type="protein sequence ID" value="TYS45467.1"/>
    <property type="molecule type" value="Genomic_DNA"/>
</dbReference>
<dbReference type="AlphaFoldDB" id="A0A5D4R245"/>
<dbReference type="Pfam" id="PF13416">
    <property type="entry name" value="SBP_bac_8"/>
    <property type="match status" value="1"/>
</dbReference>
<accession>A0A5D4R245</accession>
<dbReference type="PROSITE" id="PS51257">
    <property type="entry name" value="PROKAR_LIPOPROTEIN"/>
    <property type="match status" value="1"/>
</dbReference>
<dbReference type="Gene3D" id="3.40.190.10">
    <property type="entry name" value="Periplasmic binding protein-like II"/>
    <property type="match status" value="2"/>
</dbReference>
<organism evidence="5 6">
    <name type="scientific">Bacillus infantis</name>
    <dbReference type="NCBI Taxonomy" id="324767"/>
    <lineage>
        <taxon>Bacteria</taxon>
        <taxon>Bacillati</taxon>
        <taxon>Bacillota</taxon>
        <taxon>Bacilli</taxon>
        <taxon>Bacillales</taxon>
        <taxon>Bacillaceae</taxon>
        <taxon>Bacillus</taxon>
    </lineage>
</organism>
<dbReference type="RefSeq" id="WP_148976447.1">
    <property type="nucleotide sequence ID" value="NZ_JBNIKT010000002.1"/>
</dbReference>
<dbReference type="PANTHER" id="PTHR30061">
    <property type="entry name" value="MALTOSE-BINDING PERIPLASMIC PROTEIN"/>
    <property type="match status" value="1"/>
</dbReference>
<comment type="caution">
    <text evidence="5">The sequence shown here is derived from an EMBL/GenBank/DDBJ whole genome shotgun (WGS) entry which is preliminary data.</text>
</comment>
<dbReference type="PANTHER" id="PTHR30061:SF50">
    <property type="entry name" value="MALTOSE_MALTODEXTRIN-BINDING PERIPLASMIC PROTEIN"/>
    <property type="match status" value="1"/>
</dbReference>
<evidence type="ECO:0000313" key="5">
    <source>
        <dbReference type="EMBL" id="TYS45467.1"/>
    </source>
</evidence>
<dbReference type="SUPFAM" id="SSF53850">
    <property type="entry name" value="Periplasmic binding protein-like II"/>
    <property type="match status" value="1"/>
</dbReference>
<sequence>MKKALSLFMMIVLVFGVLAACGPKDEEPGTAGEKTEGGSDKPEKLIVWEDTDKGVALKDAADKFEAEHGIKIEFKELNITKMQENLALDGNTANAPDVITMSHDGTGPAMVKGYIKELEVSDEILDQFTSSSVDALKYEGKLYGLPKATETPVFIYNKALLPEVPENLEDLYTKSQEVTKDGNYGFLAIWDDFYHAHGVFSGFGGYVFGEKDSKVDVTDIGLNNDASVEAADYIKKWYAEGLFPKGIIGEKSNDNMNGLFKEGKAIAVQNGPWAFQDYKDAGIDYGVAAMPKLPNGEPVKTFMGVKGWFVTNFSKNQEWAQKFVEFITNEENAKKRFELTGEIPPLKSLMEDPEFVKNNEGAAAVMAQSQYAVPMPSVPEMAEVWDPMKKAVETIITGKSESKKALDNAVKTIEQQIEANHSGN</sequence>
<proteinExistence type="inferred from homology"/>
<evidence type="ECO:0000256" key="4">
    <source>
        <dbReference type="SAM" id="SignalP"/>
    </source>
</evidence>
<evidence type="ECO:0000256" key="3">
    <source>
        <dbReference type="ARBA" id="ARBA00022729"/>
    </source>
</evidence>
<feature type="chain" id="PRO_5023133930" evidence="4">
    <location>
        <begin position="20"/>
        <end position="424"/>
    </location>
</feature>
<dbReference type="GO" id="GO:0015768">
    <property type="term" value="P:maltose transport"/>
    <property type="evidence" value="ECO:0007669"/>
    <property type="project" value="TreeGrafter"/>
</dbReference>
<dbReference type="GO" id="GO:1901982">
    <property type="term" value="F:maltose binding"/>
    <property type="evidence" value="ECO:0007669"/>
    <property type="project" value="TreeGrafter"/>
</dbReference>
<keyword evidence="2" id="KW-0813">Transport</keyword>
<evidence type="ECO:0000256" key="2">
    <source>
        <dbReference type="ARBA" id="ARBA00022448"/>
    </source>
</evidence>
<comment type="similarity">
    <text evidence="1">Belongs to the bacterial solute-binding protein 1 family.</text>
</comment>
<dbReference type="GO" id="GO:0042956">
    <property type="term" value="P:maltodextrin transmembrane transport"/>
    <property type="evidence" value="ECO:0007669"/>
    <property type="project" value="TreeGrafter"/>
</dbReference>
<evidence type="ECO:0000256" key="1">
    <source>
        <dbReference type="ARBA" id="ARBA00008520"/>
    </source>
</evidence>
<dbReference type="InterPro" id="IPR006059">
    <property type="entry name" value="SBP"/>
</dbReference>